<dbReference type="OrthoDB" id="2157595at2759"/>
<protein>
    <recommendedName>
        <fullName evidence="4">Myb/SANT-like domain-containing protein</fullName>
    </recommendedName>
</protein>
<keyword evidence="3" id="KW-1185">Reference proteome</keyword>
<organism evidence="2 3">
    <name type="scientific">Puccinia sorghi</name>
    <dbReference type="NCBI Taxonomy" id="27349"/>
    <lineage>
        <taxon>Eukaryota</taxon>
        <taxon>Fungi</taxon>
        <taxon>Dikarya</taxon>
        <taxon>Basidiomycota</taxon>
        <taxon>Pucciniomycotina</taxon>
        <taxon>Pucciniomycetes</taxon>
        <taxon>Pucciniales</taxon>
        <taxon>Pucciniaceae</taxon>
        <taxon>Puccinia</taxon>
    </lineage>
</organism>
<feature type="region of interest" description="Disordered" evidence="1">
    <location>
        <begin position="134"/>
        <end position="171"/>
    </location>
</feature>
<dbReference type="PANTHER" id="PTHR33324">
    <property type="entry name" value="EXPRESSED PROTEIN"/>
    <property type="match status" value="1"/>
</dbReference>
<evidence type="ECO:0000313" key="2">
    <source>
        <dbReference type="EMBL" id="KNZ45095.1"/>
    </source>
</evidence>
<evidence type="ECO:0000256" key="1">
    <source>
        <dbReference type="SAM" id="MobiDB-lite"/>
    </source>
</evidence>
<name>A0A0L6UBB0_9BASI</name>
<dbReference type="EMBL" id="LAVV01014049">
    <property type="protein sequence ID" value="KNZ45095.1"/>
    <property type="molecule type" value="Genomic_DNA"/>
</dbReference>
<dbReference type="PANTHER" id="PTHR33324:SF2">
    <property type="entry name" value="MYB_SANT-LIKE DNA-BINDING DOMAIN-CONTAINING PROTEIN"/>
    <property type="match status" value="1"/>
</dbReference>
<dbReference type="AlphaFoldDB" id="A0A0L6UBB0"/>
<proteinExistence type="predicted"/>
<feature type="compositionally biased region" description="Pro residues" evidence="1">
    <location>
        <begin position="158"/>
        <end position="167"/>
    </location>
</feature>
<accession>A0A0L6UBB0</accession>
<feature type="compositionally biased region" description="Pro residues" evidence="1">
    <location>
        <begin position="1"/>
        <end position="12"/>
    </location>
</feature>
<dbReference type="VEuPathDB" id="FungiDB:VP01_84g10"/>
<evidence type="ECO:0008006" key="4">
    <source>
        <dbReference type="Google" id="ProtNLM"/>
    </source>
</evidence>
<feature type="compositionally biased region" description="Polar residues" evidence="1">
    <location>
        <begin position="140"/>
        <end position="152"/>
    </location>
</feature>
<comment type="caution">
    <text evidence="2">The sequence shown here is derived from an EMBL/GenBank/DDBJ whole genome shotgun (WGS) entry which is preliminary data.</text>
</comment>
<sequence length="214" mass="23432">MPPKATKPPPRNPTSQPSQLKQKEAAIAWDTDGPDGQQLAGGANKTTLANEILTEMAKAGITHRNVKGIQTKIQELQTSYGQACRFLRGSGAGILDEDIEEGTTTVPAAITKRCRYWDELHPIMSLRTCANHPVTRDSTDSSVPNLPSNSLVDQEDALPPPFNPPELPSDQPDAVNRIPAEQSILMTQQLFGHRNKCFEARELREAKKMAAEDV</sequence>
<reference evidence="2 3" key="1">
    <citation type="submission" date="2015-08" db="EMBL/GenBank/DDBJ databases">
        <title>Next Generation Sequencing and Analysis of the Genome of Puccinia sorghi L Schw, the Causal Agent of Maize Common Rust.</title>
        <authorList>
            <person name="Rochi L."/>
            <person name="Burguener G."/>
            <person name="Darino M."/>
            <person name="Turjanski A."/>
            <person name="Kreff E."/>
            <person name="Dieguez M.J."/>
            <person name="Sacco F."/>
        </authorList>
    </citation>
    <scope>NUCLEOTIDE SEQUENCE [LARGE SCALE GENOMIC DNA]</scope>
    <source>
        <strain evidence="2 3">RO10H11247</strain>
    </source>
</reference>
<gene>
    <name evidence="2" type="ORF">VP01_84g10</name>
</gene>
<feature type="region of interest" description="Disordered" evidence="1">
    <location>
        <begin position="1"/>
        <end position="24"/>
    </location>
</feature>
<dbReference type="Proteomes" id="UP000037035">
    <property type="component" value="Unassembled WGS sequence"/>
</dbReference>
<evidence type="ECO:0000313" key="3">
    <source>
        <dbReference type="Proteomes" id="UP000037035"/>
    </source>
</evidence>